<protein>
    <submittedName>
        <fullName evidence="1">Phage tail assembly chaperone</fullName>
    </submittedName>
</protein>
<organism evidence="2 4">
    <name type="scientific">Pseudomonas extremaustralis</name>
    <dbReference type="NCBI Taxonomy" id="359110"/>
    <lineage>
        <taxon>Bacteria</taxon>
        <taxon>Pseudomonadati</taxon>
        <taxon>Pseudomonadota</taxon>
        <taxon>Gammaproteobacteria</taxon>
        <taxon>Pseudomonadales</taxon>
        <taxon>Pseudomonadaceae</taxon>
        <taxon>Pseudomonas</taxon>
    </lineage>
</organism>
<dbReference type="GeneID" id="78551945"/>
<dbReference type="EMBL" id="LT629689">
    <property type="protein sequence ID" value="SDE62061.1"/>
    <property type="molecule type" value="Genomic_DNA"/>
</dbReference>
<dbReference type="InterPro" id="IPR014859">
    <property type="entry name" value="Phage_TAC_4"/>
</dbReference>
<name>A0A5C5Q103_9PSED</name>
<evidence type="ECO:0000313" key="3">
    <source>
        <dbReference type="Proteomes" id="UP000182858"/>
    </source>
</evidence>
<sequence length="126" mass="13901">MAKIRIAQNATFNALVLIPIVGSTPEKVEFTFKYRDRAELAALFDEWNEKQGKARAALGDKPTWSEIVAVDTEQQAQQIKDLVVGWGFDDEYSDDNIVAFVKSCHGAAEAVVKAHEGAYSQARLGN</sequence>
<reference evidence="1 3" key="1">
    <citation type="submission" date="2016-10" db="EMBL/GenBank/DDBJ databases">
        <authorList>
            <person name="Varghese N."/>
            <person name="Submissions S."/>
        </authorList>
    </citation>
    <scope>NUCLEOTIDE SEQUENCE [LARGE SCALE GENOMIC DNA]</scope>
    <source>
        <strain evidence="1 3">DSM 17835</strain>
    </source>
</reference>
<evidence type="ECO:0000313" key="2">
    <source>
        <dbReference type="EMBL" id="TWR98020.1"/>
    </source>
</evidence>
<reference evidence="2 4" key="2">
    <citation type="submission" date="2019-06" db="EMBL/GenBank/DDBJ databases">
        <title>Pseudomonas bimorpha sp. nov. isolated from bovine raw milk and skim milk concentrate.</title>
        <authorList>
            <person name="Hofmann K."/>
            <person name="Huptas C."/>
            <person name="Doll E."/>
            <person name="Scherer S."/>
            <person name="Wenning M."/>
        </authorList>
    </citation>
    <scope>NUCLEOTIDE SEQUENCE [LARGE SCALE GENOMIC DNA]</scope>
    <source>
        <strain evidence="2 4">DSM 17835</strain>
    </source>
</reference>
<dbReference type="Pfam" id="PF08748">
    <property type="entry name" value="Phage_TAC_4"/>
    <property type="match status" value="1"/>
</dbReference>
<dbReference type="Proteomes" id="UP000182858">
    <property type="component" value="Chromosome I"/>
</dbReference>
<evidence type="ECO:0000313" key="1">
    <source>
        <dbReference type="EMBL" id="SDE62061.1"/>
    </source>
</evidence>
<dbReference type="RefSeq" id="WP_010567895.1">
    <property type="nucleotide sequence ID" value="NZ_LT629689.1"/>
</dbReference>
<dbReference type="EMBL" id="VFET01000048">
    <property type="protein sequence ID" value="TWR98020.1"/>
    <property type="molecule type" value="Genomic_DNA"/>
</dbReference>
<dbReference type="Proteomes" id="UP000317951">
    <property type="component" value="Unassembled WGS sequence"/>
</dbReference>
<accession>A0A5C5Q103</accession>
<gene>
    <name evidence="2" type="ORF">FIV36_30085</name>
    <name evidence="1" type="ORF">SAMN05216591_0402</name>
</gene>
<evidence type="ECO:0000313" key="4">
    <source>
        <dbReference type="Proteomes" id="UP000317951"/>
    </source>
</evidence>
<keyword evidence="3" id="KW-1185">Reference proteome</keyword>
<dbReference type="OrthoDB" id="8612233at2"/>
<proteinExistence type="predicted"/>
<dbReference type="AlphaFoldDB" id="A0A5C5Q103"/>